<organism evidence="2 4">
    <name type="scientific">Cucumis melo var. makuwa</name>
    <name type="common">Oriental melon</name>
    <dbReference type="NCBI Taxonomy" id="1194695"/>
    <lineage>
        <taxon>Eukaryota</taxon>
        <taxon>Viridiplantae</taxon>
        <taxon>Streptophyta</taxon>
        <taxon>Embryophyta</taxon>
        <taxon>Tracheophyta</taxon>
        <taxon>Spermatophyta</taxon>
        <taxon>Magnoliopsida</taxon>
        <taxon>eudicotyledons</taxon>
        <taxon>Gunneridae</taxon>
        <taxon>Pentapetalae</taxon>
        <taxon>rosids</taxon>
        <taxon>fabids</taxon>
        <taxon>Cucurbitales</taxon>
        <taxon>Cucurbitaceae</taxon>
        <taxon>Benincaseae</taxon>
        <taxon>Cucumis</taxon>
    </lineage>
</organism>
<proteinExistence type="predicted"/>
<evidence type="ECO:0000313" key="3">
    <source>
        <dbReference type="EMBL" id="TYK24841.1"/>
    </source>
</evidence>
<feature type="region of interest" description="Disordered" evidence="1">
    <location>
        <begin position="1"/>
        <end position="48"/>
    </location>
</feature>
<reference evidence="4 5" key="1">
    <citation type="submission" date="2019-08" db="EMBL/GenBank/DDBJ databases">
        <title>Draft genome sequences of two oriental melons (Cucumis melo L. var makuwa).</title>
        <authorList>
            <person name="Kwon S.-Y."/>
        </authorList>
    </citation>
    <scope>NUCLEOTIDE SEQUENCE [LARGE SCALE GENOMIC DNA]</scope>
    <source>
        <strain evidence="5">cv. Chang Bougi</strain>
        <strain evidence="4">cv. SW 3</strain>
        <tissue evidence="2">Leaf</tissue>
    </source>
</reference>
<dbReference type="Proteomes" id="UP000321393">
    <property type="component" value="Unassembled WGS sequence"/>
</dbReference>
<dbReference type="AlphaFoldDB" id="A0A5A7V2C0"/>
<evidence type="ECO:0000313" key="2">
    <source>
        <dbReference type="EMBL" id="KAA0059891.1"/>
    </source>
</evidence>
<protein>
    <submittedName>
        <fullName evidence="2">Uncharacterized protein</fullName>
    </submittedName>
</protein>
<feature type="compositionally biased region" description="Polar residues" evidence="1">
    <location>
        <begin position="89"/>
        <end position="104"/>
    </location>
</feature>
<feature type="compositionally biased region" description="Basic and acidic residues" evidence="1">
    <location>
        <begin position="7"/>
        <end position="25"/>
    </location>
</feature>
<sequence length="181" mass="19785">MAATLVEEIKEHKDESNSSKSDRHWKIPLKKAKISGDDPDGRGSSALGVPDIPLLSPLNDHLEGLIELGSDESLTGPHAVDSVIEEVGTSKTPVSKQAKQSLCPSTLLDETRQGKMTVSGKDIGSPPSKRDVYPKAPFQKTRRNLEPSQWVGENVVSNFFKQTALYKARQLDEKTPAIKEV</sequence>
<evidence type="ECO:0000313" key="4">
    <source>
        <dbReference type="Proteomes" id="UP000321393"/>
    </source>
</evidence>
<name>A0A5A7V2C0_CUCMM</name>
<dbReference type="Proteomes" id="UP000321947">
    <property type="component" value="Unassembled WGS sequence"/>
</dbReference>
<feature type="region of interest" description="Disordered" evidence="1">
    <location>
        <begin position="88"/>
        <end position="140"/>
    </location>
</feature>
<dbReference type="EMBL" id="SSTD01003836">
    <property type="protein sequence ID" value="TYK24841.1"/>
    <property type="molecule type" value="Genomic_DNA"/>
</dbReference>
<comment type="caution">
    <text evidence="2">The sequence shown here is derived from an EMBL/GenBank/DDBJ whole genome shotgun (WGS) entry which is preliminary data.</text>
</comment>
<dbReference type="EMBL" id="SSTE01005892">
    <property type="protein sequence ID" value="KAA0059891.1"/>
    <property type="molecule type" value="Genomic_DNA"/>
</dbReference>
<evidence type="ECO:0000313" key="5">
    <source>
        <dbReference type="Proteomes" id="UP000321947"/>
    </source>
</evidence>
<evidence type="ECO:0000256" key="1">
    <source>
        <dbReference type="SAM" id="MobiDB-lite"/>
    </source>
</evidence>
<accession>A0A5A7V2C0</accession>
<gene>
    <name evidence="3" type="ORF">E5676_scaffold184G001020</name>
    <name evidence="2" type="ORF">E6C27_scaffold108G001850</name>
</gene>